<reference evidence="2" key="1">
    <citation type="submission" date="2021-06" db="EMBL/GenBank/DDBJ databases">
        <authorList>
            <person name="Huq M.A."/>
        </authorList>
    </citation>
    <scope>NUCLEOTIDE SEQUENCE</scope>
    <source>
        <strain evidence="2">MAH-26</strain>
    </source>
</reference>
<dbReference type="Pfam" id="PF00041">
    <property type="entry name" value="fn3"/>
    <property type="match status" value="1"/>
</dbReference>
<protein>
    <submittedName>
        <fullName evidence="2">Fibronectin type III domain-containing protein</fullName>
    </submittedName>
</protein>
<evidence type="ECO:0000313" key="3">
    <source>
        <dbReference type="Proteomes" id="UP000812270"/>
    </source>
</evidence>
<sequence>MENFIKRINNGAGPVQKIKHSIFSLLLLATGIVSVKAQIYPVQVMPQLIAPYTASVPEYYNGTTEKFVVLLVNTDLTKPTLQVKLKLSVEGAGINLTSRSDVYYPPLELDAGVAQRISLNDLAPYFDANNLIFSGMTRAQYQQFRKLPEGFYKFCVEVYEYNTNRLVGRSNCAMAWISLLDPPFLNLPRTSESIAYRDPTNIIFQWTPRNLSNPTAAFNTEYEFTLAELWDNCIVPQAAFNATQPLYRTTSQATTLLYGPSEPLLIPGKRYGWRIRAQASDGSQNSAAYKNNGYSEIYWFTYQRNCPEPFNVQCDISGGRATITWSANAQQNRYTVDYREKTQSGSTWYTVNSTINRVMLYDLKKDKQYEYRVGGFCDLATGSFPLDGAVYTNIKTFALNGTSKDDYLACGILQPELKIANRNPIQSLLSGEIITAGDFPVKLISVQGSNANFTGNGYITIPFLGKAAVKVRFSNINVNTDKQLIGGLIETTYDAKETQIVDPNKILDGITGDPASVSILRDLKDHIPDAAAAPVSELTDFAKTLNEVDKETIDNTLVLSATEKKQLKDDMAAMAEATETLEDATATPEQKQQAEQQLRKAVQDGAPLVQKLGEGVGKGVQTIAGNLFKNVRDFLKGYKGTEEDKQQARIYTNQTDSITQAYLQRTDVPDSLKDGLRKAAQDAAPAWKALQNATACSNNIIGYNYPKLHGPNTEDNLLADYSCYTRLGNAQWDWIDMMKTWDAATKRDLIIIIKTTESNGKVKEERKDTQKMSNEKYWEYKKSLWLGFELCNKKGTSEWIDGYSEYTMGNDCTIKNGFYGANTGVLLIEVTGATPAYKVYYYKDIVRYDARKNNNVLLFVNGYRNNMLDEFPNTDNSIGTDAIANYWEGIDDVFLMRLKDRKVYYADGHHSVKTSNHRGMSTFVSSMLGSACAAGNKALIATATGLNVVTGIKCAGCYHENSCVSLSTTPNTNGFGERRDNGKTAGNNFITELKAINFDKTKEKVDIVAHSMGYAYALGIIDVLKQNGYTLGRFYILAPENASSGNIMLSDYEEVWQYGSNEISLREKKWLQDGVAPQVGVGNIQTRRAYIPEDGSVPQGFRDSHTIGNYKWIFNKLKGQDGYVTPRN</sequence>
<gene>
    <name evidence="2" type="ORF">KTO63_08630</name>
</gene>
<dbReference type="AlphaFoldDB" id="A0A9E2S7U1"/>
<name>A0A9E2S7U1_9BACT</name>
<proteinExistence type="predicted"/>
<evidence type="ECO:0000259" key="1">
    <source>
        <dbReference type="Pfam" id="PF00041"/>
    </source>
</evidence>
<feature type="domain" description="Fibronectin type-III" evidence="1">
    <location>
        <begin position="308"/>
        <end position="373"/>
    </location>
</feature>
<keyword evidence="3" id="KW-1185">Reference proteome</keyword>
<organism evidence="2 3">
    <name type="scientific">Pinibacter aurantiacus</name>
    <dbReference type="NCBI Taxonomy" id="2851599"/>
    <lineage>
        <taxon>Bacteria</taxon>
        <taxon>Pseudomonadati</taxon>
        <taxon>Bacteroidota</taxon>
        <taxon>Chitinophagia</taxon>
        <taxon>Chitinophagales</taxon>
        <taxon>Chitinophagaceae</taxon>
        <taxon>Pinibacter</taxon>
    </lineage>
</organism>
<comment type="caution">
    <text evidence="2">The sequence shown here is derived from an EMBL/GenBank/DDBJ whole genome shotgun (WGS) entry which is preliminary data.</text>
</comment>
<dbReference type="RefSeq" id="WP_217790820.1">
    <property type="nucleotide sequence ID" value="NZ_JAHSPG010000003.1"/>
</dbReference>
<dbReference type="InterPro" id="IPR003961">
    <property type="entry name" value="FN3_dom"/>
</dbReference>
<dbReference type="EMBL" id="JAHSPG010000003">
    <property type="protein sequence ID" value="MBV4357207.1"/>
    <property type="molecule type" value="Genomic_DNA"/>
</dbReference>
<dbReference type="Proteomes" id="UP000812270">
    <property type="component" value="Unassembled WGS sequence"/>
</dbReference>
<dbReference type="CDD" id="cd00063">
    <property type="entry name" value="FN3"/>
    <property type="match status" value="1"/>
</dbReference>
<accession>A0A9E2S7U1</accession>
<evidence type="ECO:0000313" key="2">
    <source>
        <dbReference type="EMBL" id="MBV4357207.1"/>
    </source>
</evidence>